<accession>X1EST4</accession>
<dbReference type="GO" id="GO:0006281">
    <property type="term" value="P:DNA repair"/>
    <property type="evidence" value="ECO:0007669"/>
    <property type="project" value="InterPro"/>
</dbReference>
<protein>
    <recommendedName>
        <fullName evidence="1">DNA helicase Pif1-like DEAD-box helicase domain-containing protein</fullName>
    </recommendedName>
</protein>
<sequence>YTKHTLTRVRTLNSLRRKVLRATELIIIDEVSMLRADILDAIDFRLRSAKGNYAKSFGGTQLLMTGDLYQLPPIVNDEEWPLLQKYYRSMHFFEAQALREEKMVYIELDRIFRQHDDRFIRILNNLRDNTATKEDIAILNSHYHSEKQIGTEQEAITITTHNYIADSINSKKLEALPAPSVFFEADIYGDFPENIYP</sequence>
<comment type="caution">
    <text evidence="2">The sequence shown here is derived from an EMBL/GenBank/DDBJ whole genome shotgun (WGS) entry which is preliminary data.</text>
</comment>
<evidence type="ECO:0000313" key="2">
    <source>
        <dbReference type="EMBL" id="GAH11693.1"/>
    </source>
</evidence>
<organism evidence="2">
    <name type="scientific">marine sediment metagenome</name>
    <dbReference type="NCBI Taxonomy" id="412755"/>
    <lineage>
        <taxon>unclassified sequences</taxon>
        <taxon>metagenomes</taxon>
        <taxon>ecological metagenomes</taxon>
    </lineage>
</organism>
<dbReference type="AlphaFoldDB" id="X1EST4"/>
<reference evidence="2" key="1">
    <citation type="journal article" date="2014" name="Front. Microbiol.">
        <title>High frequency of phylogenetically diverse reductive dehalogenase-homologous genes in deep subseafloor sedimentary metagenomes.</title>
        <authorList>
            <person name="Kawai M."/>
            <person name="Futagami T."/>
            <person name="Toyoda A."/>
            <person name="Takaki Y."/>
            <person name="Nishi S."/>
            <person name="Hori S."/>
            <person name="Arai W."/>
            <person name="Tsubouchi T."/>
            <person name="Morono Y."/>
            <person name="Uchiyama I."/>
            <person name="Ito T."/>
            <person name="Fujiyama A."/>
            <person name="Inagaki F."/>
            <person name="Takami H."/>
        </authorList>
    </citation>
    <scope>NUCLEOTIDE SEQUENCE</scope>
    <source>
        <strain evidence="2">Expedition CK06-06</strain>
    </source>
</reference>
<dbReference type="Pfam" id="PF05970">
    <property type="entry name" value="PIF1"/>
    <property type="match status" value="1"/>
</dbReference>
<feature type="domain" description="DNA helicase Pif1-like DEAD-box helicase" evidence="1">
    <location>
        <begin position="15"/>
        <end position="122"/>
    </location>
</feature>
<name>X1EST4_9ZZZZ</name>
<feature type="non-terminal residue" evidence="2">
    <location>
        <position position="1"/>
    </location>
</feature>
<dbReference type="GO" id="GO:0003678">
    <property type="term" value="F:DNA helicase activity"/>
    <property type="evidence" value="ECO:0007669"/>
    <property type="project" value="InterPro"/>
</dbReference>
<dbReference type="InterPro" id="IPR027417">
    <property type="entry name" value="P-loop_NTPase"/>
</dbReference>
<gene>
    <name evidence="2" type="ORF">S01H4_59849</name>
</gene>
<dbReference type="InterPro" id="IPR051055">
    <property type="entry name" value="PIF1_helicase"/>
</dbReference>
<dbReference type="PANTHER" id="PTHR47642">
    <property type="entry name" value="ATP-DEPENDENT DNA HELICASE"/>
    <property type="match status" value="1"/>
</dbReference>
<dbReference type="InterPro" id="IPR010285">
    <property type="entry name" value="DNA_helicase_pif1-like_DEAD"/>
</dbReference>
<dbReference type="GO" id="GO:0000723">
    <property type="term" value="P:telomere maintenance"/>
    <property type="evidence" value="ECO:0007669"/>
    <property type="project" value="InterPro"/>
</dbReference>
<proteinExistence type="predicted"/>
<feature type="non-terminal residue" evidence="2">
    <location>
        <position position="197"/>
    </location>
</feature>
<evidence type="ECO:0000259" key="1">
    <source>
        <dbReference type="Pfam" id="PF05970"/>
    </source>
</evidence>
<dbReference type="SUPFAM" id="SSF52540">
    <property type="entry name" value="P-loop containing nucleoside triphosphate hydrolases"/>
    <property type="match status" value="1"/>
</dbReference>
<dbReference type="Gene3D" id="3.40.50.300">
    <property type="entry name" value="P-loop containing nucleotide triphosphate hydrolases"/>
    <property type="match status" value="1"/>
</dbReference>
<dbReference type="EMBL" id="BART01035167">
    <property type="protein sequence ID" value="GAH11693.1"/>
    <property type="molecule type" value="Genomic_DNA"/>
</dbReference>